<dbReference type="InterPro" id="IPR027417">
    <property type="entry name" value="P-loop_NTPase"/>
</dbReference>
<comment type="similarity">
    <text evidence="5 6">Belongs to the APS kinase family.</text>
</comment>
<dbReference type="InterPro" id="IPR050512">
    <property type="entry name" value="Sulf_AdTrans/APS_kinase"/>
</dbReference>
<dbReference type="Proteomes" id="UP000001037">
    <property type="component" value="Chromosome"/>
</dbReference>
<dbReference type="PANTHER" id="PTHR42700:SF1">
    <property type="entry name" value="SULFATE ADENYLYLTRANSFERASE"/>
    <property type="match status" value="1"/>
</dbReference>
<comment type="pathway">
    <text evidence="5 6">Sulfur metabolism; hydrogen sulfide biosynthesis; sulfite from sulfate: step 2/3.</text>
</comment>
<name>G0EHD9_PYRF1</name>
<dbReference type="HOGENOM" id="CLU_046932_2_3_2"/>
<dbReference type="NCBIfam" id="TIGR00455">
    <property type="entry name" value="apsK"/>
    <property type="match status" value="1"/>
</dbReference>
<feature type="binding site" evidence="5">
    <location>
        <begin position="16"/>
        <end position="23"/>
    </location>
    <ligand>
        <name>ATP</name>
        <dbReference type="ChEBI" id="CHEBI:30616"/>
    </ligand>
</feature>
<evidence type="ECO:0000256" key="6">
    <source>
        <dbReference type="RuleBase" id="RU004347"/>
    </source>
</evidence>
<feature type="active site" description="Phosphoserine intermediate" evidence="5">
    <location>
        <position position="90"/>
    </location>
</feature>
<reference evidence="8 9" key="1">
    <citation type="journal article" date="2011" name="Stand. Genomic Sci.">
        <title>Complete genome sequence of the hyperthermophilic chemolithoautotroph Pyrolobus fumarii type strain (1A).</title>
        <authorList>
            <person name="Anderson I."/>
            <person name="Goker M."/>
            <person name="Nolan M."/>
            <person name="Lucas S."/>
            <person name="Hammon N."/>
            <person name="Deshpande S."/>
            <person name="Cheng J.F."/>
            <person name="Tapia R."/>
            <person name="Han C."/>
            <person name="Goodwin L."/>
            <person name="Pitluck S."/>
            <person name="Huntemann M."/>
            <person name="Liolios K."/>
            <person name="Ivanova N."/>
            <person name="Pagani I."/>
            <person name="Mavromatis K."/>
            <person name="Ovchinikova G."/>
            <person name="Pati A."/>
            <person name="Chen A."/>
            <person name="Palaniappan K."/>
            <person name="Land M."/>
            <person name="Hauser L."/>
            <person name="Brambilla E.M."/>
            <person name="Huber H."/>
            <person name="Yasawong M."/>
            <person name="Rohde M."/>
            <person name="Spring S."/>
            <person name="Abt B."/>
            <person name="Sikorski J."/>
            <person name="Wirth R."/>
            <person name="Detter J.C."/>
            <person name="Woyke T."/>
            <person name="Bristow J."/>
            <person name="Eisen J.A."/>
            <person name="Markowitz V."/>
            <person name="Hugenholtz P."/>
            <person name="Kyrpides N.C."/>
            <person name="Klenk H.P."/>
            <person name="Lapidus A."/>
        </authorList>
    </citation>
    <scope>NUCLEOTIDE SEQUENCE [LARGE SCALE GENOMIC DNA]</scope>
    <source>
        <strain evidence="9">DSM 11204 / 1A</strain>
    </source>
</reference>
<feature type="domain" description="APS kinase" evidence="7">
    <location>
        <begin position="8"/>
        <end position="159"/>
    </location>
</feature>
<keyword evidence="9" id="KW-1185">Reference proteome</keyword>
<dbReference type="GO" id="GO:0005524">
    <property type="term" value="F:ATP binding"/>
    <property type="evidence" value="ECO:0007669"/>
    <property type="project" value="UniProtKB-UniRule"/>
</dbReference>
<keyword evidence="2 5" id="KW-0808">Transferase</keyword>
<evidence type="ECO:0000259" key="7">
    <source>
        <dbReference type="Pfam" id="PF01583"/>
    </source>
</evidence>
<proteinExistence type="inferred from homology"/>
<dbReference type="KEGG" id="pfm:Pyrfu_0645"/>
<comment type="function">
    <text evidence="5 6">Catalyzes the synthesis of activated sulfate.</text>
</comment>
<dbReference type="Pfam" id="PF01583">
    <property type="entry name" value="APS_kinase"/>
    <property type="match status" value="1"/>
</dbReference>
<dbReference type="eggNOG" id="arCOG01040">
    <property type="taxonomic scope" value="Archaea"/>
</dbReference>
<dbReference type="GO" id="GO:0004020">
    <property type="term" value="F:adenylylsulfate kinase activity"/>
    <property type="evidence" value="ECO:0007669"/>
    <property type="project" value="UniProtKB-UniRule"/>
</dbReference>
<evidence type="ECO:0000256" key="2">
    <source>
        <dbReference type="ARBA" id="ARBA00022679"/>
    </source>
</evidence>
<dbReference type="InParanoid" id="G0EHD9"/>
<dbReference type="EC" id="2.7.1.25" evidence="1 5"/>
<dbReference type="EMBL" id="CP002838">
    <property type="protein sequence ID" value="AEM38514.1"/>
    <property type="molecule type" value="Genomic_DNA"/>
</dbReference>
<dbReference type="RefSeq" id="WP_014026191.1">
    <property type="nucleotide sequence ID" value="NC_015931.1"/>
</dbReference>
<dbReference type="HAMAP" id="MF_00065">
    <property type="entry name" value="Adenylyl_sulf_kinase"/>
    <property type="match status" value="1"/>
</dbReference>
<evidence type="ECO:0000256" key="5">
    <source>
        <dbReference type="HAMAP-Rule" id="MF_00065"/>
    </source>
</evidence>
<protein>
    <recommendedName>
        <fullName evidence="1 5">Adenylyl-sulfate kinase</fullName>
        <ecNumber evidence="1 5">2.7.1.25</ecNumber>
    </recommendedName>
    <alternativeName>
        <fullName evidence="5">APS kinase</fullName>
    </alternativeName>
    <alternativeName>
        <fullName evidence="5">ATP adenosine-5'-phosphosulfate 3'-phosphotransferase</fullName>
    </alternativeName>
    <alternativeName>
        <fullName evidence="5">Adenosine-5'-phosphosulfate kinase</fullName>
    </alternativeName>
</protein>
<keyword evidence="3 5" id="KW-0547">Nucleotide-binding</keyword>
<dbReference type="GO" id="GO:0019379">
    <property type="term" value="P:sulfate assimilation, phosphoadenylyl sulfate reduction by phosphoadenylyl-sulfate reductase (thioredoxin)"/>
    <property type="evidence" value="ECO:0007669"/>
    <property type="project" value="TreeGrafter"/>
</dbReference>
<evidence type="ECO:0000256" key="4">
    <source>
        <dbReference type="ARBA" id="ARBA00022840"/>
    </source>
</evidence>
<dbReference type="OrthoDB" id="28808at2157"/>
<dbReference type="GO" id="GO:0005737">
    <property type="term" value="C:cytoplasm"/>
    <property type="evidence" value="ECO:0007669"/>
    <property type="project" value="TreeGrafter"/>
</dbReference>
<evidence type="ECO:0000256" key="1">
    <source>
        <dbReference type="ARBA" id="ARBA00012121"/>
    </source>
</evidence>
<sequence length="185" mass="20803">METRCLEKGFVVWFTGLPGSGKTTIASRLAERLRSLGYRVELLDGDWARRTISEGAGFTREERLRHLKRVAWVARLLARNGVIVLCSFVSPYEEARRLVRSIVEEEGIPFILVWVKASPETAAKRKPELWEKAKKGEIKHFTGVSDPYEPPSNPDLVIDTERVGVEEGVEAVFKLLEGRGLVAKA</sequence>
<dbReference type="GO" id="GO:0004781">
    <property type="term" value="F:sulfate adenylyltransferase (ATP) activity"/>
    <property type="evidence" value="ECO:0007669"/>
    <property type="project" value="TreeGrafter"/>
</dbReference>
<organism evidence="8 9">
    <name type="scientific">Pyrolobus fumarii (strain DSM 11204 / 1A)</name>
    <dbReference type="NCBI Taxonomy" id="694429"/>
    <lineage>
        <taxon>Archaea</taxon>
        <taxon>Thermoproteota</taxon>
        <taxon>Thermoprotei</taxon>
        <taxon>Desulfurococcales</taxon>
        <taxon>Pyrodictiaceae</taxon>
        <taxon>Pyrolobus</taxon>
    </lineage>
</organism>
<dbReference type="CDD" id="cd02027">
    <property type="entry name" value="APSK"/>
    <property type="match status" value="1"/>
</dbReference>
<dbReference type="InterPro" id="IPR059117">
    <property type="entry name" value="APS_kinase_dom"/>
</dbReference>
<dbReference type="InterPro" id="IPR002891">
    <property type="entry name" value="APS"/>
</dbReference>
<dbReference type="PANTHER" id="PTHR42700">
    <property type="entry name" value="SULFATE ADENYLYLTRANSFERASE"/>
    <property type="match status" value="1"/>
</dbReference>
<dbReference type="GO" id="GO:0010134">
    <property type="term" value="P:sulfate assimilation via adenylyl sulfate reduction"/>
    <property type="evidence" value="ECO:0007669"/>
    <property type="project" value="TreeGrafter"/>
</dbReference>
<dbReference type="STRING" id="694429.Pyrfu_0645"/>
<dbReference type="AlphaFoldDB" id="G0EHD9"/>
<accession>G0EHD9</accession>
<gene>
    <name evidence="5" type="primary">cysC</name>
    <name evidence="8" type="ordered locus">Pyrfu_0645</name>
</gene>
<evidence type="ECO:0000313" key="9">
    <source>
        <dbReference type="Proteomes" id="UP000001037"/>
    </source>
</evidence>
<keyword evidence="5" id="KW-0597">Phosphoprotein</keyword>
<keyword evidence="5 6" id="KW-0418">Kinase</keyword>
<dbReference type="UniPathway" id="UPA00140">
    <property type="reaction ID" value="UER00205"/>
</dbReference>
<dbReference type="GeneID" id="11139108"/>
<comment type="catalytic activity">
    <reaction evidence="5 6">
        <text>adenosine 5'-phosphosulfate + ATP = 3'-phosphoadenylyl sulfate + ADP + H(+)</text>
        <dbReference type="Rhea" id="RHEA:24152"/>
        <dbReference type="ChEBI" id="CHEBI:15378"/>
        <dbReference type="ChEBI" id="CHEBI:30616"/>
        <dbReference type="ChEBI" id="CHEBI:58243"/>
        <dbReference type="ChEBI" id="CHEBI:58339"/>
        <dbReference type="ChEBI" id="CHEBI:456216"/>
        <dbReference type="EC" id="2.7.1.25"/>
    </reaction>
</comment>
<dbReference type="GO" id="GO:0070814">
    <property type="term" value="P:hydrogen sulfide biosynthetic process"/>
    <property type="evidence" value="ECO:0007669"/>
    <property type="project" value="UniProtKB-UniRule"/>
</dbReference>
<dbReference type="Gene3D" id="3.40.50.300">
    <property type="entry name" value="P-loop containing nucleotide triphosphate hydrolases"/>
    <property type="match status" value="1"/>
</dbReference>
<evidence type="ECO:0000313" key="8">
    <source>
        <dbReference type="EMBL" id="AEM38514.1"/>
    </source>
</evidence>
<dbReference type="SUPFAM" id="SSF52540">
    <property type="entry name" value="P-loop containing nucleoside triphosphate hydrolases"/>
    <property type="match status" value="1"/>
</dbReference>
<evidence type="ECO:0000256" key="3">
    <source>
        <dbReference type="ARBA" id="ARBA00022741"/>
    </source>
</evidence>
<keyword evidence="4 5" id="KW-0067">ATP-binding</keyword>